<reference evidence="3" key="1">
    <citation type="submission" date="2020-07" db="EMBL/GenBank/DDBJ databases">
        <title>Carbapenem Resistant Aeromonas hydrophila Carrying blacphA7 Isolated from Two Solid Organ Transplant Patients.</title>
        <authorList>
            <person name="Hilt E."/>
            <person name="Fitzwater S.P."/>
            <person name="Ward K."/>
            <person name="De St Maurice A."/>
            <person name="Chandrasekaran S."/>
            <person name="Garner O.B."/>
            <person name="Yang S."/>
        </authorList>
    </citation>
    <scope>NUCLEOTIDE SEQUENCE</scope>
    <source>
        <strain evidence="3">B-1</strain>
    </source>
</reference>
<comment type="caution">
    <text evidence="3">The sequence shown here is derived from an EMBL/GenBank/DDBJ whole genome shotgun (WGS) entry which is preliminary data.</text>
</comment>
<protein>
    <submittedName>
        <fullName evidence="3">Uncharacterized protein</fullName>
    </submittedName>
</protein>
<dbReference type="AlphaFoldDB" id="A0A926FK25"/>
<accession>A0A926FK25</accession>
<evidence type="ECO:0000313" key="3">
    <source>
        <dbReference type="EMBL" id="MBC8673936.1"/>
    </source>
</evidence>
<name>A0A926FK25_AERHY</name>
<keyword evidence="2" id="KW-0812">Transmembrane</keyword>
<gene>
    <name evidence="3" type="ORF">H2136_07860</name>
</gene>
<keyword evidence="2" id="KW-0472">Membrane</keyword>
<feature type="region of interest" description="Disordered" evidence="1">
    <location>
        <begin position="1"/>
        <end position="29"/>
    </location>
</feature>
<sequence>MSPLIGPSPTRGEGSKHQPRSVPSPSGRGPGKVICWSRATLFPAPTYIPIFFLVTLVGIASSGLSGQ</sequence>
<evidence type="ECO:0000256" key="1">
    <source>
        <dbReference type="SAM" id="MobiDB-lite"/>
    </source>
</evidence>
<dbReference type="EMBL" id="JACLAN010000003">
    <property type="protein sequence ID" value="MBC8673936.1"/>
    <property type="molecule type" value="Genomic_DNA"/>
</dbReference>
<keyword evidence="2" id="KW-1133">Transmembrane helix</keyword>
<organism evidence="3">
    <name type="scientific">Aeromonas hydrophila</name>
    <dbReference type="NCBI Taxonomy" id="644"/>
    <lineage>
        <taxon>Bacteria</taxon>
        <taxon>Pseudomonadati</taxon>
        <taxon>Pseudomonadota</taxon>
        <taxon>Gammaproteobacteria</taxon>
        <taxon>Aeromonadales</taxon>
        <taxon>Aeromonadaceae</taxon>
        <taxon>Aeromonas</taxon>
    </lineage>
</organism>
<proteinExistence type="predicted"/>
<evidence type="ECO:0000256" key="2">
    <source>
        <dbReference type="SAM" id="Phobius"/>
    </source>
</evidence>
<feature type="transmembrane region" description="Helical" evidence="2">
    <location>
        <begin position="46"/>
        <end position="64"/>
    </location>
</feature>